<proteinExistence type="predicted"/>
<keyword evidence="3" id="KW-1185">Reference proteome</keyword>
<protein>
    <recommendedName>
        <fullName evidence="4">Secreted protein</fullName>
    </recommendedName>
</protein>
<evidence type="ECO:0000313" key="3">
    <source>
        <dbReference type="Proteomes" id="UP000765509"/>
    </source>
</evidence>
<organism evidence="2 3">
    <name type="scientific">Austropuccinia psidii MF-1</name>
    <dbReference type="NCBI Taxonomy" id="1389203"/>
    <lineage>
        <taxon>Eukaryota</taxon>
        <taxon>Fungi</taxon>
        <taxon>Dikarya</taxon>
        <taxon>Basidiomycota</taxon>
        <taxon>Pucciniomycotina</taxon>
        <taxon>Pucciniomycetes</taxon>
        <taxon>Pucciniales</taxon>
        <taxon>Sphaerophragmiaceae</taxon>
        <taxon>Austropuccinia</taxon>
    </lineage>
</organism>
<evidence type="ECO:0000256" key="1">
    <source>
        <dbReference type="SAM" id="SignalP"/>
    </source>
</evidence>
<sequence length="184" mass="19705">MSFQVGKIYSLACLAALILSLPSSLKAGLEVKVFPNNKFCLVVPKYPNTKIGDSEYSGGTTVWCRRNITSQGSTGHFNDGFWTRANLSYPKMGVVQITGCINPYACDRLNPHDDGGQYDSNGGQSGSGNPAGSFCSPYGSYVQLIEPSARRACIRCCTNPADCDTSHDTQGCKAAIPGDYYGCE</sequence>
<dbReference type="OrthoDB" id="3044029at2759"/>
<dbReference type="EMBL" id="AVOT02071226">
    <property type="protein sequence ID" value="MBW0561560.1"/>
    <property type="molecule type" value="Genomic_DNA"/>
</dbReference>
<dbReference type="AlphaFoldDB" id="A0A9Q3PHL3"/>
<reference evidence="2" key="1">
    <citation type="submission" date="2021-03" db="EMBL/GenBank/DDBJ databases">
        <title>Draft genome sequence of rust myrtle Austropuccinia psidii MF-1, a brazilian biotype.</title>
        <authorList>
            <person name="Quecine M.C."/>
            <person name="Pachon D.M.R."/>
            <person name="Bonatelli M.L."/>
            <person name="Correr F.H."/>
            <person name="Franceschini L.M."/>
            <person name="Leite T.F."/>
            <person name="Margarido G.R.A."/>
            <person name="Almeida C.A."/>
            <person name="Ferrarezi J.A."/>
            <person name="Labate C.A."/>
        </authorList>
    </citation>
    <scope>NUCLEOTIDE SEQUENCE</scope>
    <source>
        <strain evidence="2">MF-1</strain>
    </source>
</reference>
<comment type="caution">
    <text evidence="2">The sequence shown here is derived from an EMBL/GenBank/DDBJ whole genome shotgun (WGS) entry which is preliminary data.</text>
</comment>
<feature type="chain" id="PRO_5040465357" description="Secreted protein" evidence="1">
    <location>
        <begin position="28"/>
        <end position="184"/>
    </location>
</feature>
<name>A0A9Q3PHL3_9BASI</name>
<evidence type="ECO:0008006" key="4">
    <source>
        <dbReference type="Google" id="ProtNLM"/>
    </source>
</evidence>
<keyword evidence="1" id="KW-0732">Signal</keyword>
<accession>A0A9Q3PHL3</accession>
<feature type="signal peptide" evidence="1">
    <location>
        <begin position="1"/>
        <end position="27"/>
    </location>
</feature>
<dbReference type="Proteomes" id="UP000765509">
    <property type="component" value="Unassembled WGS sequence"/>
</dbReference>
<gene>
    <name evidence="2" type="ORF">O181_101275</name>
</gene>
<evidence type="ECO:0000313" key="2">
    <source>
        <dbReference type="EMBL" id="MBW0561560.1"/>
    </source>
</evidence>